<feature type="compositionally biased region" description="Basic and acidic residues" evidence="5">
    <location>
        <begin position="659"/>
        <end position="669"/>
    </location>
</feature>
<feature type="compositionally biased region" description="Polar residues" evidence="5">
    <location>
        <begin position="177"/>
        <end position="188"/>
    </location>
</feature>
<dbReference type="InterPro" id="IPR001841">
    <property type="entry name" value="Znf_RING"/>
</dbReference>
<evidence type="ECO:0000256" key="1">
    <source>
        <dbReference type="ARBA" id="ARBA00022723"/>
    </source>
</evidence>
<feature type="compositionally biased region" description="Low complexity" evidence="5">
    <location>
        <begin position="23"/>
        <end position="38"/>
    </location>
</feature>
<dbReference type="EMBL" id="LVCJ01000005">
    <property type="protein sequence ID" value="OAL39405.1"/>
    <property type="molecule type" value="Genomic_DNA"/>
</dbReference>
<dbReference type="GO" id="GO:0008270">
    <property type="term" value="F:zinc ion binding"/>
    <property type="evidence" value="ECO:0007669"/>
    <property type="project" value="UniProtKB-KW"/>
</dbReference>
<keyword evidence="2 4" id="KW-0863">Zinc-finger</keyword>
<feature type="region of interest" description="Disordered" evidence="5">
    <location>
        <begin position="1"/>
        <end position="99"/>
    </location>
</feature>
<dbReference type="CDD" id="cd16461">
    <property type="entry name" value="RING-H2_EL5-like"/>
    <property type="match status" value="1"/>
</dbReference>
<dbReference type="GO" id="GO:0061630">
    <property type="term" value="F:ubiquitin protein ligase activity"/>
    <property type="evidence" value="ECO:0007669"/>
    <property type="project" value="TreeGrafter"/>
</dbReference>
<feature type="compositionally biased region" description="Polar residues" evidence="5">
    <location>
        <begin position="72"/>
        <end position="88"/>
    </location>
</feature>
<dbReference type="GO" id="GO:0016567">
    <property type="term" value="P:protein ubiquitination"/>
    <property type="evidence" value="ECO:0007669"/>
    <property type="project" value="TreeGrafter"/>
</dbReference>
<dbReference type="OrthoDB" id="8062037at2759"/>
<dbReference type="PANTHER" id="PTHR45969">
    <property type="entry name" value="RING ZINC FINGER PROTEIN-RELATED"/>
    <property type="match status" value="1"/>
</dbReference>
<organism evidence="7 8">
    <name type="scientific">Fonsecaea nubica</name>
    <dbReference type="NCBI Taxonomy" id="856822"/>
    <lineage>
        <taxon>Eukaryota</taxon>
        <taxon>Fungi</taxon>
        <taxon>Dikarya</taxon>
        <taxon>Ascomycota</taxon>
        <taxon>Pezizomycotina</taxon>
        <taxon>Eurotiomycetes</taxon>
        <taxon>Chaetothyriomycetidae</taxon>
        <taxon>Chaetothyriales</taxon>
        <taxon>Herpotrichiellaceae</taxon>
        <taxon>Fonsecaea</taxon>
    </lineage>
</organism>
<feature type="region of interest" description="Disordered" evidence="5">
    <location>
        <begin position="267"/>
        <end position="287"/>
    </location>
</feature>
<gene>
    <name evidence="7" type="ORF">AYO20_01275</name>
</gene>
<dbReference type="Proteomes" id="UP000185904">
    <property type="component" value="Unassembled WGS sequence"/>
</dbReference>
<feature type="domain" description="RING-type" evidence="6">
    <location>
        <begin position="782"/>
        <end position="825"/>
    </location>
</feature>
<name>A0A178DE97_9EURO</name>
<proteinExistence type="predicted"/>
<protein>
    <recommendedName>
        <fullName evidence="6">RING-type domain-containing protein</fullName>
    </recommendedName>
</protein>
<dbReference type="InterPro" id="IPR013083">
    <property type="entry name" value="Znf_RING/FYVE/PHD"/>
</dbReference>
<evidence type="ECO:0000313" key="8">
    <source>
        <dbReference type="Proteomes" id="UP000185904"/>
    </source>
</evidence>
<feature type="compositionally biased region" description="Basic and acidic residues" evidence="5">
    <location>
        <begin position="636"/>
        <end position="647"/>
    </location>
</feature>
<evidence type="ECO:0000256" key="3">
    <source>
        <dbReference type="ARBA" id="ARBA00022833"/>
    </source>
</evidence>
<feature type="compositionally biased region" description="Pro residues" evidence="5">
    <location>
        <begin position="595"/>
        <end position="604"/>
    </location>
</feature>
<evidence type="ECO:0000256" key="2">
    <source>
        <dbReference type="ARBA" id="ARBA00022771"/>
    </source>
</evidence>
<feature type="compositionally biased region" description="Low complexity" evidence="5">
    <location>
        <begin position="565"/>
        <end position="574"/>
    </location>
</feature>
<accession>A0A178DE97</accession>
<dbReference type="AlphaFoldDB" id="A0A178DE97"/>
<comment type="caution">
    <text evidence="7">The sequence shown here is derived from an EMBL/GenBank/DDBJ whole genome shotgun (WGS) entry which is preliminary data.</text>
</comment>
<feature type="region of interest" description="Disordered" evidence="5">
    <location>
        <begin position="826"/>
        <end position="851"/>
    </location>
</feature>
<feature type="compositionally biased region" description="Polar residues" evidence="5">
    <location>
        <begin position="46"/>
        <end position="62"/>
    </location>
</feature>
<keyword evidence="8" id="KW-1185">Reference proteome</keyword>
<feature type="compositionally biased region" description="Polar residues" evidence="5">
    <location>
        <begin position="267"/>
        <end position="278"/>
    </location>
</feature>
<feature type="region of interest" description="Disordered" evidence="5">
    <location>
        <begin position="521"/>
        <end position="687"/>
    </location>
</feature>
<sequence length="851" mass="92221">MGNTTSTPRAQAEAGLMEELRNTPDGAETTTGDTGTEGRSSRLARRNTQSLRMAGQRASTLYDSFRRHRSVESVTSRPNAGHSSSPPSETEYEQENRPLVGLEDVDMTDTEAIATPILSPSSSRRRSTMSRLGSRLLPDAVARGLLHSGEETAEEGRALRHGISGRLRPSVYERPPNSDSNSRVSLTGSIRRRGENRTGSRRRAIRGPFPALQSMSQPRGSSNSWSESMDEDIRELPQPAASDLRHRSRFSRVRDSMSISQRISSLFRQSTEQLQSSQEGRESPLRPARVTFADESDHLLPSMPSADHRHENDDAPHELDAVEPEARTLLAGPRVTSGMSTIRRFQPGLRSRSTRLIRRGEHPPLSQVLQLAAAAIAAQLSGHATAGSTGPRHLGGDTFDGSIQNFVQTLQEAATAQAGENIDVNAPDGDLPPVNFMRVFQFPNDENGSPIASQAESRDVDHMDLDSIAGPGESDRSVTLVLVGVRSLPHGQDNTGGENGTLGPSLDTLLSLPFLPPANVLRNGSSGALFRRSDGRNRSSTRRHSMTNFSFPAQYETQRHHRTRTQTSRLSSHSDQTVPTTPDAGASPTLLSETPPGPIPPPSTPADIRSGHATPIRRPSSASAAPNQTLSELDEDRPHDRIDDRVPETSFNTARQRRRSDSEFARRPELGSGAARRNGMVEPDPPPAGVGRSWLIYVVGTNVSATHPAFAMPSLFTDNPSYEDMQMLSTLLGPVKPPVATQEDVSAAGGVFRLVVQDSGFLGEPDSDGDGSSLVINLGERCLICLSDYAASEEVRRLDRCKHVYHRECIDEWLTTGRNSCPMCRGQGVQEKGPSSNSSTNSGTPSSTTTA</sequence>
<dbReference type="GeneID" id="34584699"/>
<feature type="compositionally biased region" description="Low complexity" evidence="5">
    <location>
        <begin position="833"/>
        <end position="851"/>
    </location>
</feature>
<feature type="compositionally biased region" description="Basic and acidic residues" evidence="5">
    <location>
        <begin position="148"/>
        <end position="158"/>
    </location>
</feature>
<dbReference type="SUPFAM" id="SSF57850">
    <property type="entry name" value="RING/U-box"/>
    <property type="match status" value="1"/>
</dbReference>
<dbReference type="Gene3D" id="3.30.40.10">
    <property type="entry name" value="Zinc/RING finger domain, C3HC4 (zinc finger)"/>
    <property type="match status" value="1"/>
</dbReference>
<evidence type="ECO:0000259" key="6">
    <source>
        <dbReference type="PROSITE" id="PS50089"/>
    </source>
</evidence>
<evidence type="ECO:0000313" key="7">
    <source>
        <dbReference type="EMBL" id="OAL39405.1"/>
    </source>
</evidence>
<keyword evidence="1" id="KW-0479">Metal-binding</keyword>
<evidence type="ECO:0000256" key="4">
    <source>
        <dbReference type="PROSITE-ProRule" id="PRU00175"/>
    </source>
</evidence>
<dbReference type="PROSITE" id="PS50089">
    <property type="entry name" value="ZF_RING_2"/>
    <property type="match status" value="1"/>
</dbReference>
<keyword evidence="3" id="KW-0862">Zinc</keyword>
<dbReference type="RefSeq" id="XP_022504417.1">
    <property type="nucleotide sequence ID" value="XM_022639581.1"/>
</dbReference>
<dbReference type="Pfam" id="PF13639">
    <property type="entry name" value="zf-RING_2"/>
    <property type="match status" value="1"/>
</dbReference>
<evidence type="ECO:0000256" key="5">
    <source>
        <dbReference type="SAM" id="MobiDB-lite"/>
    </source>
</evidence>
<feature type="compositionally biased region" description="Polar residues" evidence="5">
    <location>
        <begin position="213"/>
        <end position="227"/>
    </location>
</feature>
<feature type="region of interest" description="Disordered" evidence="5">
    <location>
        <begin position="148"/>
        <end position="255"/>
    </location>
</feature>
<feature type="compositionally biased region" description="Polar residues" evidence="5">
    <location>
        <begin position="620"/>
        <end position="631"/>
    </location>
</feature>
<dbReference type="SMART" id="SM00184">
    <property type="entry name" value="RING"/>
    <property type="match status" value="1"/>
</dbReference>
<reference evidence="7 8" key="1">
    <citation type="submission" date="2016-03" db="EMBL/GenBank/DDBJ databases">
        <title>The draft genome sequence of Fonsecaea nubica causative agent of cutaneous subcutaneous infection in human host.</title>
        <authorList>
            <person name="Costa F."/>
            <person name="Sybren D.H."/>
            <person name="Raittz R.T."/>
            <person name="Weiss V.A."/>
            <person name="Leao A.C."/>
            <person name="Gomes R."/>
            <person name="De Souza E.M."/>
            <person name="Pedrosa F.O."/>
            <person name="Steffens M.B."/>
            <person name="Bombassaro A."/>
            <person name="Tadra-Sfeir M.Z."/>
            <person name="Moreno L.F."/>
            <person name="Najafzadeh M.J."/>
            <person name="Felipe M.S."/>
            <person name="Teixeira M."/>
            <person name="Sun J."/>
            <person name="Xi L."/>
            <person name="Castro M.A."/>
            <person name="Vicente V.A."/>
        </authorList>
    </citation>
    <scope>NUCLEOTIDE SEQUENCE [LARGE SCALE GENOMIC DNA]</scope>
    <source>
        <strain evidence="7 8">CBS 269.64</strain>
    </source>
</reference>
<dbReference type="PANTHER" id="PTHR45969:SF69">
    <property type="entry name" value="FINGER DOMAIN PROTEIN, PUTATIVE (AFU_ORTHOLOGUE AFUA_3G12190)-RELATED"/>
    <property type="match status" value="1"/>
</dbReference>